<keyword evidence="1" id="KW-0732">Signal</keyword>
<dbReference type="SUPFAM" id="SSF49695">
    <property type="entry name" value="gamma-Crystallin-like"/>
    <property type="match status" value="1"/>
</dbReference>
<dbReference type="InterPro" id="IPR011024">
    <property type="entry name" value="G_crystallin-like"/>
</dbReference>
<dbReference type="AlphaFoldDB" id="A0A7H0HZ86"/>
<feature type="signal peptide" evidence="1">
    <location>
        <begin position="1"/>
        <end position="33"/>
    </location>
</feature>
<name>A0A7H0HZ86_9ACTN</name>
<dbReference type="Gene3D" id="2.60.20.10">
    <property type="entry name" value="Crystallins"/>
    <property type="match status" value="1"/>
</dbReference>
<proteinExistence type="predicted"/>
<sequence>MRGRHLVKRLSATGAATLAAVAIGALGAQPAAADSSECQPNWFCLWQDSSYQGRMLSSPAQNISNIGDYMNDRTTSYWNRTDQWITVYYDSGYRGCLFAIPPGGSDAAVDPHLNDRVTSFAVGQWC</sequence>
<evidence type="ECO:0000313" key="2">
    <source>
        <dbReference type="EMBL" id="QNP65852.1"/>
    </source>
</evidence>
<dbReference type="Pfam" id="PF03995">
    <property type="entry name" value="Inhibitor_I36"/>
    <property type="match status" value="1"/>
</dbReference>
<dbReference type="EMBL" id="CP060825">
    <property type="protein sequence ID" value="QNP65852.1"/>
    <property type="molecule type" value="Genomic_DNA"/>
</dbReference>
<dbReference type="Proteomes" id="UP000516230">
    <property type="component" value="Chromosome"/>
</dbReference>
<accession>A0A7H0HZ86</accession>
<dbReference type="RefSeq" id="WP_187742916.1">
    <property type="nucleotide sequence ID" value="NZ_CP060825.1"/>
</dbReference>
<evidence type="ECO:0000256" key="1">
    <source>
        <dbReference type="SAM" id="SignalP"/>
    </source>
</evidence>
<keyword evidence="3" id="KW-1185">Reference proteome</keyword>
<organism evidence="2 3">
    <name type="scientific">Streptomyces genisteinicus</name>
    <dbReference type="NCBI Taxonomy" id="2768068"/>
    <lineage>
        <taxon>Bacteria</taxon>
        <taxon>Bacillati</taxon>
        <taxon>Actinomycetota</taxon>
        <taxon>Actinomycetes</taxon>
        <taxon>Kitasatosporales</taxon>
        <taxon>Streptomycetaceae</taxon>
        <taxon>Streptomyces</taxon>
    </lineage>
</organism>
<reference evidence="2 3" key="1">
    <citation type="submission" date="2020-08" db="EMBL/GenBank/DDBJ databases">
        <title>A novel species.</title>
        <authorList>
            <person name="Gao J."/>
        </authorList>
    </citation>
    <scope>NUCLEOTIDE SEQUENCE [LARGE SCALE GENOMIC DNA]</scope>
    <source>
        <strain evidence="2 3">CRPJ-33</strain>
    </source>
</reference>
<dbReference type="KEGG" id="sgj:IAG43_24945"/>
<protein>
    <submittedName>
        <fullName evidence="2">Peptidase inhibitor family I36 protein</fullName>
    </submittedName>
</protein>
<feature type="chain" id="PRO_5028863267" evidence="1">
    <location>
        <begin position="34"/>
        <end position="126"/>
    </location>
</feature>
<evidence type="ECO:0000313" key="3">
    <source>
        <dbReference type="Proteomes" id="UP000516230"/>
    </source>
</evidence>
<gene>
    <name evidence="2" type="ORF">IAG43_24945</name>
</gene>